<name>A0A2N9GN44_FAGSY</name>
<dbReference type="EMBL" id="OIVN01002462">
    <property type="protein sequence ID" value="SPD03876.1"/>
    <property type="molecule type" value="Genomic_DNA"/>
</dbReference>
<sequence>MADRQIEWVAEVRAVLLHEEDHAILIEDNLLKLVFSEIVDVVLVAVEARVCHLLALTMPTTPQILLKWTSIDANK</sequence>
<proteinExistence type="predicted"/>
<accession>A0A2N9GN44</accession>
<evidence type="ECO:0000313" key="1">
    <source>
        <dbReference type="EMBL" id="SPD03876.1"/>
    </source>
</evidence>
<protein>
    <submittedName>
        <fullName evidence="1">Uncharacterized protein</fullName>
    </submittedName>
</protein>
<organism evidence="1">
    <name type="scientific">Fagus sylvatica</name>
    <name type="common">Beechnut</name>
    <dbReference type="NCBI Taxonomy" id="28930"/>
    <lineage>
        <taxon>Eukaryota</taxon>
        <taxon>Viridiplantae</taxon>
        <taxon>Streptophyta</taxon>
        <taxon>Embryophyta</taxon>
        <taxon>Tracheophyta</taxon>
        <taxon>Spermatophyta</taxon>
        <taxon>Magnoliopsida</taxon>
        <taxon>eudicotyledons</taxon>
        <taxon>Gunneridae</taxon>
        <taxon>Pentapetalae</taxon>
        <taxon>rosids</taxon>
        <taxon>fabids</taxon>
        <taxon>Fagales</taxon>
        <taxon>Fagaceae</taxon>
        <taxon>Fagus</taxon>
    </lineage>
</organism>
<reference evidence="1" key="1">
    <citation type="submission" date="2018-02" db="EMBL/GenBank/DDBJ databases">
        <authorList>
            <person name="Cohen D.B."/>
            <person name="Kent A.D."/>
        </authorList>
    </citation>
    <scope>NUCLEOTIDE SEQUENCE</scope>
</reference>
<dbReference type="AlphaFoldDB" id="A0A2N9GN44"/>
<gene>
    <name evidence="1" type="ORF">FSB_LOCUS31758</name>
</gene>